<accession>A0ABM5SFX8</accession>
<protein>
    <recommendedName>
        <fullName evidence="4">DUF3606 domain-containing protein</fullName>
    </recommendedName>
</protein>
<proteinExistence type="predicted"/>
<name>A0ABM5SFX8_YERRO</name>
<organism evidence="2 3">
    <name type="scientific">Yersinia rohdei</name>
    <dbReference type="NCBI Taxonomy" id="29485"/>
    <lineage>
        <taxon>Bacteria</taxon>
        <taxon>Pseudomonadati</taxon>
        <taxon>Pseudomonadota</taxon>
        <taxon>Gammaproteobacteria</taxon>
        <taxon>Enterobacterales</taxon>
        <taxon>Yersiniaceae</taxon>
        <taxon>Yersinia</taxon>
    </lineage>
</organism>
<feature type="compositionally biased region" description="Basic and acidic residues" evidence="1">
    <location>
        <begin position="1"/>
        <end position="13"/>
    </location>
</feature>
<sequence>MADSRDGKAREGGEQVSPDELTQVSDLGKRIQLTHQQVRR</sequence>
<evidence type="ECO:0000313" key="3">
    <source>
        <dbReference type="Proteomes" id="UP000031914"/>
    </source>
</evidence>
<gene>
    <name evidence="2" type="ORF">CH64_1434</name>
</gene>
<keyword evidence="3" id="KW-1185">Reference proteome</keyword>
<evidence type="ECO:0000313" key="2">
    <source>
        <dbReference type="EMBL" id="AJJ12183.1"/>
    </source>
</evidence>
<feature type="region of interest" description="Disordered" evidence="1">
    <location>
        <begin position="1"/>
        <end position="40"/>
    </location>
</feature>
<evidence type="ECO:0000256" key="1">
    <source>
        <dbReference type="SAM" id="MobiDB-lite"/>
    </source>
</evidence>
<dbReference type="EMBL" id="CP009787">
    <property type="protein sequence ID" value="AJJ12183.1"/>
    <property type="molecule type" value="Genomic_DNA"/>
</dbReference>
<dbReference type="Proteomes" id="UP000031914">
    <property type="component" value="Chromosome"/>
</dbReference>
<reference evidence="2 3" key="1">
    <citation type="journal article" date="2015" name="Genome Announc.">
        <title>Thirty-Two Complete Genome Assemblies of Nine Yersinia Species, Including Y. pestis, Y. pseudotuberculosis, and Y. enterocolitica.</title>
        <authorList>
            <person name="Johnson S.L."/>
            <person name="Daligault H.E."/>
            <person name="Davenport K.W."/>
            <person name="Jaissle J."/>
            <person name="Frey K.G."/>
            <person name="Ladner J.T."/>
            <person name="Broomall S.M."/>
            <person name="Bishop-Lilly K.A."/>
            <person name="Bruce D.C."/>
            <person name="Coyne S.R."/>
            <person name="Gibbons H.S."/>
            <person name="Lo C.C."/>
            <person name="Munk A.C."/>
            <person name="Rosenzweig C.N."/>
            <person name="Koroleva G.I."/>
            <person name="Palacios G.F."/>
            <person name="Redden C.L."/>
            <person name="Xu Y."/>
            <person name="Minogue T.D."/>
            <person name="Chain P.S."/>
        </authorList>
    </citation>
    <scope>NUCLEOTIDE SEQUENCE [LARGE SCALE GENOMIC DNA]</scope>
    <source>
        <strain evidence="2 3">YRA</strain>
    </source>
</reference>
<evidence type="ECO:0008006" key="4">
    <source>
        <dbReference type="Google" id="ProtNLM"/>
    </source>
</evidence>